<dbReference type="SUPFAM" id="SSF144232">
    <property type="entry name" value="HIT/MYND zinc finger-like"/>
    <property type="match status" value="1"/>
</dbReference>
<organism evidence="7">
    <name type="scientific">Pelagomonas calceolata</name>
    <dbReference type="NCBI Taxonomy" id="35677"/>
    <lineage>
        <taxon>Eukaryota</taxon>
        <taxon>Sar</taxon>
        <taxon>Stramenopiles</taxon>
        <taxon>Ochrophyta</taxon>
        <taxon>Pelagophyceae</taxon>
        <taxon>Pelagomonadales</taxon>
        <taxon>Pelagomonadaceae</taxon>
        <taxon>Pelagomonas</taxon>
    </lineage>
</organism>
<dbReference type="EMBL" id="HBIW01023846">
    <property type="protein sequence ID" value="CAE0705117.1"/>
    <property type="molecule type" value="Transcribed_RNA"/>
</dbReference>
<gene>
    <name evidence="7" type="ORF">PCAL00307_LOCUS20565</name>
    <name evidence="8" type="ORF">PECAL_5P11180</name>
</gene>
<evidence type="ECO:0000256" key="1">
    <source>
        <dbReference type="ARBA" id="ARBA00022723"/>
    </source>
</evidence>
<dbReference type="EMBL" id="CAKKNE010000005">
    <property type="protein sequence ID" value="CAH0376523.1"/>
    <property type="molecule type" value="Genomic_DNA"/>
</dbReference>
<dbReference type="InterPro" id="IPR002893">
    <property type="entry name" value="Znf_MYND"/>
</dbReference>
<evidence type="ECO:0000256" key="3">
    <source>
        <dbReference type="ARBA" id="ARBA00022833"/>
    </source>
</evidence>
<evidence type="ECO:0000313" key="7">
    <source>
        <dbReference type="EMBL" id="CAE0705117.1"/>
    </source>
</evidence>
<evidence type="ECO:0000313" key="8">
    <source>
        <dbReference type="EMBL" id="CAH0376523.1"/>
    </source>
</evidence>
<dbReference type="PROSITE" id="PS50865">
    <property type="entry name" value="ZF_MYND_2"/>
    <property type="match status" value="1"/>
</dbReference>
<feature type="domain" description="MYND-type" evidence="6">
    <location>
        <begin position="449"/>
        <end position="490"/>
    </location>
</feature>
<dbReference type="OrthoDB" id="59274at2759"/>
<dbReference type="Pfam" id="PF01753">
    <property type="entry name" value="zf-MYND"/>
    <property type="match status" value="1"/>
</dbReference>
<evidence type="ECO:0000256" key="4">
    <source>
        <dbReference type="PROSITE-ProRule" id="PRU00134"/>
    </source>
</evidence>
<feature type="region of interest" description="Disordered" evidence="5">
    <location>
        <begin position="503"/>
        <end position="561"/>
    </location>
</feature>
<evidence type="ECO:0000256" key="5">
    <source>
        <dbReference type="SAM" id="MobiDB-lite"/>
    </source>
</evidence>
<protein>
    <recommendedName>
        <fullName evidence="6">MYND-type domain-containing protein</fullName>
    </recommendedName>
</protein>
<dbReference type="Proteomes" id="UP000789595">
    <property type="component" value="Unassembled WGS sequence"/>
</dbReference>
<accession>A0A7S4ECQ4</accession>
<keyword evidence="9" id="KW-1185">Reference proteome</keyword>
<sequence length="561" mass="62768">MAAQQEALQGEVLSELLITDNDEVKAQYPDDIDDTGIRKGAIIHYGSRRGVVAHDPQDESVAVRFPGHEEAEVLPLHEVLLARPARKEAKKLEKAAKDLHDVICQSEPYKDYGDANKATLQQIRNGDAPPVWSVNDARHRSDLEWIAHICMKACAYRNLVSSLELHKQCWTSLEICVEPAITLFGRQAPEVVSLLLLQLYAFEDLYDLPNYKGLARHARRKCEDLMDVKLEGEVSLPWLSARDPSMRYTSQLLQAEATQHLASATAAMGDPEGAIDIYERAIGQLTTLGDLGRLATCHHDCAGLLAVAALGEPGSQYRELRECANHALLPKQAKKLVQALRHACEALRAAELKYGRISTATAQMHYAVGRICRDGRLFSPAIHHLGQASLIYYEVWCGYARCKTHPDVTTAVESLQEAIDNYKVRGPKCIDLPRELRDAIDPEASRCKCAQCPNVETDDVRFDRCSRCKVAKYCSRECQRQHFREHKHACKVCEPMALKIQEMREKEPDPSSYVPDGYAPKLQHKAELAREAQRRSEMVTPRRAEGELPTPDAEAAPMDVG</sequence>
<dbReference type="Gene3D" id="6.10.140.2220">
    <property type="match status" value="1"/>
</dbReference>
<dbReference type="AlphaFoldDB" id="A0A7S4ECQ4"/>
<name>A0A7S4ECQ4_9STRA</name>
<keyword evidence="3" id="KW-0862">Zinc</keyword>
<reference evidence="7" key="1">
    <citation type="submission" date="2021-01" db="EMBL/GenBank/DDBJ databases">
        <authorList>
            <person name="Corre E."/>
            <person name="Pelletier E."/>
            <person name="Niang G."/>
            <person name="Scheremetjew M."/>
            <person name="Finn R."/>
            <person name="Kale V."/>
            <person name="Holt S."/>
            <person name="Cochrane G."/>
            <person name="Meng A."/>
            <person name="Brown T."/>
            <person name="Cohen L."/>
        </authorList>
    </citation>
    <scope>NUCLEOTIDE SEQUENCE</scope>
    <source>
        <strain evidence="7">CCMP1756</strain>
    </source>
</reference>
<keyword evidence="2 4" id="KW-0863">Zinc-finger</keyword>
<feature type="compositionally biased region" description="Basic and acidic residues" evidence="5">
    <location>
        <begin position="524"/>
        <end position="546"/>
    </location>
</feature>
<reference evidence="8" key="2">
    <citation type="submission" date="2021-11" db="EMBL/GenBank/DDBJ databases">
        <authorList>
            <consortium name="Genoscope - CEA"/>
            <person name="William W."/>
        </authorList>
    </citation>
    <scope>NUCLEOTIDE SEQUENCE</scope>
</reference>
<dbReference type="GO" id="GO:0008270">
    <property type="term" value="F:zinc ion binding"/>
    <property type="evidence" value="ECO:0007669"/>
    <property type="project" value="UniProtKB-KW"/>
</dbReference>
<keyword evidence="1" id="KW-0479">Metal-binding</keyword>
<proteinExistence type="predicted"/>
<evidence type="ECO:0000256" key="2">
    <source>
        <dbReference type="ARBA" id="ARBA00022771"/>
    </source>
</evidence>
<evidence type="ECO:0000313" key="9">
    <source>
        <dbReference type="Proteomes" id="UP000789595"/>
    </source>
</evidence>
<evidence type="ECO:0000259" key="6">
    <source>
        <dbReference type="PROSITE" id="PS50865"/>
    </source>
</evidence>